<sequence>MPMPGLSPLSRLSGRLSFRAAERTAAAIGRVEALSDEAVGRIFTRFDAVKVMRAAEALDRDPTLRQGPLAGLTISIKDLFDQAGEITTAASVYLADRAPAEADAAAVARLKLAGAIPFGRTTMSEFAYSGVGLNPHFGTPGNSHDPLRIPGGSTSGGALSVALGLADVALGSDTGGSVRIPAAFNGLAGFKPTQAKVPLDGAFPLSQSYDSVGPLARDIRTCAGVHAVLSGETPPASPLRTAAKGLRIGVVRTVLTEGLDGQVAADFAAALQALTDNGVELVDVDMPALAKAGAINRVIVASEAHRVHADHLDALEKVGDPRVLQRIMAAVSFALGEEEQARVERSAAQAAFVGLAAGFDAFIAPTIPIVPPLIAEVEADYDRLNALVLRNPSTVNCLNGCAATIPMHAAGSLPTGLMVFGPGGADWDILAIAQCFEPLAQRGASKD</sequence>
<dbReference type="EMBL" id="DRGN01000026">
    <property type="protein sequence ID" value="HET99192.1"/>
    <property type="molecule type" value="Genomic_DNA"/>
</dbReference>
<dbReference type="Proteomes" id="UP000885680">
    <property type="component" value="Unassembled WGS sequence"/>
</dbReference>
<dbReference type="Pfam" id="PF01425">
    <property type="entry name" value="Amidase"/>
    <property type="match status" value="1"/>
</dbReference>
<dbReference type="PANTHER" id="PTHR11895">
    <property type="entry name" value="TRANSAMIDASE"/>
    <property type="match status" value="1"/>
</dbReference>
<dbReference type="PANTHER" id="PTHR11895:SF176">
    <property type="entry name" value="AMIDASE AMID-RELATED"/>
    <property type="match status" value="1"/>
</dbReference>
<organism evidence="2 3">
    <name type="scientific">Aurantimonas coralicida</name>
    <dbReference type="NCBI Taxonomy" id="182270"/>
    <lineage>
        <taxon>Bacteria</taxon>
        <taxon>Pseudomonadati</taxon>
        <taxon>Pseudomonadota</taxon>
        <taxon>Alphaproteobacteria</taxon>
        <taxon>Hyphomicrobiales</taxon>
        <taxon>Aurantimonadaceae</taxon>
        <taxon>Aurantimonas</taxon>
    </lineage>
</organism>
<dbReference type="GO" id="GO:0003824">
    <property type="term" value="F:catalytic activity"/>
    <property type="evidence" value="ECO:0007669"/>
    <property type="project" value="InterPro"/>
</dbReference>
<name>A0A9C9TFZ2_9HYPH</name>
<dbReference type="AlphaFoldDB" id="A0A9C9TFZ2"/>
<protein>
    <submittedName>
        <fullName evidence="2">Amidase</fullName>
    </submittedName>
</protein>
<dbReference type="InterPro" id="IPR036928">
    <property type="entry name" value="AS_sf"/>
</dbReference>
<reference evidence="2" key="1">
    <citation type="journal article" date="2020" name="mSystems">
        <title>Genome- and Community-Level Interaction Insights into Carbon Utilization and Element Cycling Functions of Hydrothermarchaeota in Hydrothermal Sediment.</title>
        <authorList>
            <person name="Zhou Z."/>
            <person name="Liu Y."/>
            <person name="Xu W."/>
            <person name="Pan J."/>
            <person name="Luo Z.H."/>
            <person name="Li M."/>
        </authorList>
    </citation>
    <scope>NUCLEOTIDE SEQUENCE</scope>
    <source>
        <strain evidence="2">HyVt-347</strain>
    </source>
</reference>
<dbReference type="SUPFAM" id="SSF75304">
    <property type="entry name" value="Amidase signature (AS) enzymes"/>
    <property type="match status" value="1"/>
</dbReference>
<evidence type="ECO:0000313" key="2">
    <source>
        <dbReference type="EMBL" id="HET99192.1"/>
    </source>
</evidence>
<proteinExistence type="predicted"/>
<feature type="domain" description="Amidase" evidence="1">
    <location>
        <begin position="46"/>
        <end position="428"/>
    </location>
</feature>
<gene>
    <name evidence="2" type="ORF">ENH89_02200</name>
</gene>
<dbReference type="InterPro" id="IPR000120">
    <property type="entry name" value="Amidase"/>
</dbReference>
<evidence type="ECO:0000313" key="3">
    <source>
        <dbReference type="Proteomes" id="UP000885680"/>
    </source>
</evidence>
<evidence type="ECO:0000259" key="1">
    <source>
        <dbReference type="Pfam" id="PF01425"/>
    </source>
</evidence>
<dbReference type="Gene3D" id="3.90.1300.10">
    <property type="entry name" value="Amidase signature (AS) domain"/>
    <property type="match status" value="1"/>
</dbReference>
<dbReference type="InterPro" id="IPR023631">
    <property type="entry name" value="Amidase_dom"/>
</dbReference>
<comment type="caution">
    <text evidence="2">The sequence shown here is derived from an EMBL/GenBank/DDBJ whole genome shotgun (WGS) entry which is preliminary data.</text>
</comment>
<accession>A0A9C9TFZ2</accession>